<dbReference type="GO" id="GO:0016740">
    <property type="term" value="F:transferase activity"/>
    <property type="evidence" value="ECO:0007669"/>
    <property type="project" value="UniProtKB-KW"/>
</dbReference>
<keyword evidence="3" id="KW-0328">Glycosyltransferase</keyword>
<dbReference type="Proteomes" id="UP000190827">
    <property type="component" value="Unassembled WGS sequence"/>
</dbReference>
<dbReference type="SUPFAM" id="SSF53448">
    <property type="entry name" value="Nucleotide-diphospho-sugar transferases"/>
    <property type="match status" value="1"/>
</dbReference>
<organism evidence="6 7">
    <name type="scientific">Plantibacter cousiniae</name>
    <name type="common">nom. nud.</name>
    <dbReference type="NCBI Taxonomy" id="199709"/>
    <lineage>
        <taxon>Bacteria</taxon>
        <taxon>Bacillati</taxon>
        <taxon>Actinomycetota</taxon>
        <taxon>Actinomycetes</taxon>
        <taxon>Micrococcales</taxon>
        <taxon>Microbacteriaceae</taxon>
        <taxon>Plantibacter</taxon>
    </lineage>
</organism>
<evidence type="ECO:0000313" key="7">
    <source>
        <dbReference type="Proteomes" id="UP000190827"/>
    </source>
</evidence>
<comment type="caution">
    <text evidence="6">The sequence shown here is derived from an EMBL/GenBank/DDBJ whole genome shotgun (WGS) entry which is preliminary data.</text>
</comment>
<evidence type="ECO:0000256" key="2">
    <source>
        <dbReference type="ARBA" id="ARBA00006739"/>
    </source>
</evidence>
<dbReference type="EMBL" id="FUZO01000001">
    <property type="protein sequence ID" value="SKC46451.1"/>
    <property type="molecule type" value="Genomic_DNA"/>
</dbReference>
<evidence type="ECO:0000256" key="1">
    <source>
        <dbReference type="ARBA" id="ARBA00004776"/>
    </source>
</evidence>
<evidence type="ECO:0000259" key="5">
    <source>
        <dbReference type="Pfam" id="PF00535"/>
    </source>
</evidence>
<dbReference type="Gene3D" id="3.90.550.10">
    <property type="entry name" value="Spore Coat Polysaccharide Biosynthesis Protein SpsA, Chain A"/>
    <property type="match status" value="1"/>
</dbReference>
<dbReference type="InterPro" id="IPR001173">
    <property type="entry name" value="Glyco_trans_2-like"/>
</dbReference>
<comment type="pathway">
    <text evidence="1">Cell wall biogenesis; cell wall polysaccharide biosynthesis.</text>
</comment>
<dbReference type="Pfam" id="PF00535">
    <property type="entry name" value="Glycos_transf_2"/>
    <property type="match status" value="1"/>
</dbReference>
<evidence type="ECO:0000256" key="4">
    <source>
        <dbReference type="ARBA" id="ARBA00022679"/>
    </source>
</evidence>
<keyword evidence="4 6" id="KW-0808">Transferase</keyword>
<protein>
    <submittedName>
        <fullName evidence="6">Glycosyl transferase family 2</fullName>
    </submittedName>
</protein>
<evidence type="ECO:0000256" key="3">
    <source>
        <dbReference type="ARBA" id="ARBA00022676"/>
    </source>
</evidence>
<dbReference type="InterPro" id="IPR029044">
    <property type="entry name" value="Nucleotide-diphossugar_trans"/>
</dbReference>
<dbReference type="PANTHER" id="PTHR43179:SF12">
    <property type="entry name" value="GALACTOFURANOSYLTRANSFERASE GLFT2"/>
    <property type="match status" value="1"/>
</dbReference>
<keyword evidence="7" id="KW-1185">Reference proteome</keyword>
<evidence type="ECO:0000313" key="6">
    <source>
        <dbReference type="EMBL" id="SKC46451.1"/>
    </source>
</evidence>
<sequence>MTESSAGRPDARTAEVRLVVGILTFRRPATLAASLPKVLEQTRWLRDADASVVSTEVLVIDNDPAASAREVAGSTPGVRYVVEPTPGIAAARNRALSEADQAELLVFIDDDEEPGEHWLLPIVETWRATGAAAVMGRVQSHLPEGTDPWVVAGGFFDRVQRTTGTVIGEAAAGNLLLDLDQVRALGVRFESKLELGGGEDTLFSKHLVRRGGRIVWCNESVTHDFVERDRATKRWALQRAWSHGNTRITVERYFAAGRRDRTRIRVVAAVGGAARAAVGVARSVFGTLTGSLHHRARGARAIRKGGGMFVGAFGVVFREYARDERS</sequence>
<dbReference type="PANTHER" id="PTHR43179">
    <property type="entry name" value="RHAMNOSYLTRANSFERASE WBBL"/>
    <property type="match status" value="1"/>
</dbReference>
<name>A0ABY1LJJ4_9MICO</name>
<proteinExistence type="inferred from homology"/>
<reference evidence="6 7" key="1">
    <citation type="submission" date="2017-02" db="EMBL/GenBank/DDBJ databases">
        <authorList>
            <person name="Varghese N."/>
            <person name="Submissions S."/>
        </authorList>
    </citation>
    <scope>NUCLEOTIDE SEQUENCE [LARGE SCALE GENOMIC DNA]</scope>
    <source>
        <strain evidence="6 7">VKM Ac-1787</strain>
    </source>
</reference>
<accession>A0ABY1LJJ4</accession>
<dbReference type="CDD" id="cd00761">
    <property type="entry name" value="Glyco_tranf_GTA_type"/>
    <property type="match status" value="1"/>
</dbReference>
<comment type="similarity">
    <text evidence="2">Belongs to the glycosyltransferase 2 family.</text>
</comment>
<dbReference type="RefSeq" id="WP_079705117.1">
    <property type="nucleotide sequence ID" value="NZ_FUZO01000001.1"/>
</dbReference>
<gene>
    <name evidence="6" type="ORF">SAMN06295973_1175</name>
</gene>
<feature type="domain" description="Glycosyltransferase 2-like" evidence="5">
    <location>
        <begin position="20"/>
        <end position="162"/>
    </location>
</feature>